<comment type="caution">
    <text evidence="3">The sequence shown here is derived from an EMBL/GenBank/DDBJ whole genome shotgun (WGS) entry which is preliminary data.</text>
</comment>
<dbReference type="OrthoDB" id="6513042at2759"/>
<dbReference type="CDD" id="cd17934">
    <property type="entry name" value="DEXXQc_Upf1-like"/>
    <property type="match status" value="1"/>
</dbReference>
<dbReference type="SUPFAM" id="SSF52540">
    <property type="entry name" value="P-loop containing nucleoside triphosphate hydrolases"/>
    <property type="match status" value="1"/>
</dbReference>
<dbReference type="InParanoid" id="A8NTE0"/>
<dbReference type="InterPro" id="IPR047187">
    <property type="entry name" value="SF1_C_Upf1"/>
</dbReference>
<dbReference type="GO" id="GO:0001147">
    <property type="term" value="F:transcription termination site sequence-specific DNA binding"/>
    <property type="evidence" value="ECO:0007669"/>
    <property type="project" value="TreeGrafter"/>
</dbReference>
<dbReference type="InterPro" id="IPR041679">
    <property type="entry name" value="DNA2/NAM7-like_C"/>
</dbReference>
<dbReference type="InterPro" id="IPR027417">
    <property type="entry name" value="P-loop_NTPase"/>
</dbReference>
<dbReference type="AlphaFoldDB" id="A8NTE0"/>
<feature type="compositionally biased region" description="Polar residues" evidence="1">
    <location>
        <begin position="24"/>
        <end position="35"/>
    </location>
</feature>
<evidence type="ECO:0000313" key="4">
    <source>
        <dbReference type="Proteomes" id="UP000001861"/>
    </source>
</evidence>
<dbReference type="RefSeq" id="XP_001836206.2">
    <property type="nucleotide sequence ID" value="XM_001836154.2"/>
</dbReference>
<dbReference type="Pfam" id="PF13245">
    <property type="entry name" value="AAA_19"/>
    <property type="match status" value="1"/>
</dbReference>
<feature type="region of interest" description="Disordered" evidence="1">
    <location>
        <begin position="1"/>
        <end position="35"/>
    </location>
</feature>
<dbReference type="HOGENOM" id="CLU_010083_0_0_1"/>
<sequence length="815" mass="90904">MTEEDNDSYAQSTTSCSKSRDSMPNRSSFTLTQPFISGPTEKVNRGIPVTVIKETALKPEDLVIFNHTLPIGVSIGFSNSQRNRGKVLAAAFVDERNGLLIEFDGKKGDDWRDNPAVSCATTRQLLEDTVLCRPAGPLVGFDMGPLVLSLYADFGFLASNAIDIQSVFSPDDRQELASIKSALGEDTPGIKESRIEGIFKTQFYEHEDRRTKIELASRAWIGQHIVAECMDPELIDTVPAIDLHKLDPAKRAIIMKLAIDALRLEQLKPLVTNHQFTDVSRKEDDKVVANSAVYKHKFRGEKSVMVAAQSQRGTYYAQGTIVAGDGRAGVVTTAHNTVIDTTSITAIISEGREGMTLADQKRAADILRILQGRIDPSATSPFFANIWTVPEGGKLAWPAEWAKEKPTASCNGSLRNSSPSVNYKLPPLNASQQTAINHMLSAQGRLVIVQGPPGTGKTSVIGTYVTMAVARPDFKGLWLVAQSNVAVKNIAEKLMSIGFDGWKLLVAAGFHDGWHEHLYHDPRFRGHLINSKRFFMLSNNKIPLFTKHIPLHTLIIDEASQIEIGNYVSVFMNFASLRKVCFIGDPEQLPPHGEEDLQDLRSIFEVNHLKSRIIFLNTQYRMPPQIGEIVSSCIYNKQLKSWENHPIKDASTACYFVDVTDGREEKNDSSWKNTAEQDIVIKLAQNLQEAGMKYRIITPYEGQTSMIERRMREIDGLSWEDKCFNVDAFQGNEEDFIIISTVRTRSLGFLTNTRRTNVMLTRCKRGMYIITNRKFLEGPGGDCLVGEMLDALEEKFGEQIWMTVDEIQAGQVSHL</sequence>
<dbReference type="PANTHER" id="PTHR10887:SF495">
    <property type="entry name" value="HELICASE SENATAXIN ISOFORM X1-RELATED"/>
    <property type="match status" value="1"/>
</dbReference>
<dbReference type="GeneID" id="6012746"/>
<dbReference type="GO" id="GO:0016604">
    <property type="term" value="C:nuclear body"/>
    <property type="evidence" value="ECO:0007669"/>
    <property type="project" value="TreeGrafter"/>
</dbReference>
<evidence type="ECO:0000256" key="1">
    <source>
        <dbReference type="SAM" id="MobiDB-lite"/>
    </source>
</evidence>
<protein>
    <recommendedName>
        <fullName evidence="2">DNA2/NAM7 helicase-like C-terminal domain-containing protein</fullName>
    </recommendedName>
</protein>
<accession>A8NTE0</accession>
<feature type="compositionally biased region" description="Polar residues" evidence="1">
    <location>
        <begin position="8"/>
        <end position="17"/>
    </location>
</feature>
<dbReference type="eggNOG" id="KOG1802">
    <property type="taxonomic scope" value="Eukaryota"/>
</dbReference>
<gene>
    <name evidence="3" type="ORF">CC1G_06291</name>
</gene>
<dbReference type="Proteomes" id="UP000001861">
    <property type="component" value="Unassembled WGS sequence"/>
</dbReference>
<proteinExistence type="predicted"/>
<dbReference type="STRING" id="240176.A8NTE0"/>
<dbReference type="KEGG" id="cci:CC1G_06291"/>
<dbReference type="EMBL" id="AACS02000004">
    <property type="protein sequence ID" value="EAU85578.2"/>
    <property type="molecule type" value="Genomic_DNA"/>
</dbReference>
<evidence type="ECO:0000313" key="3">
    <source>
        <dbReference type="EMBL" id="EAU85578.2"/>
    </source>
</evidence>
<dbReference type="GO" id="GO:0006369">
    <property type="term" value="P:termination of RNA polymerase II transcription"/>
    <property type="evidence" value="ECO:0007669"/>
    <property type="project" value="TreeGrafter"/>
</dbReference>
<dbReference type="PANTHER" id="PTHR10887">
    <property type="entry name" value="DNA2/NAM7 HELICASE FAMILY"/>
    <property type="match status" value="1"/>
</dbReference>
<reference evidence="3 4" key="1">
    <citation type="journal article" date="2010" name="Proc. Natl. Acad. Sci. U.S.A.">
        <title>Insights into evolution of multicellular fungi from the assembled chromosomes of the mushroom Coprinopsis cinerea (Coprinus cinereus).</title>
        <authorList>
            <person name="Stajich J.E."/>
            <person name="Wilke S.K."/>
            <person name="Ahren D."/>
            <person name="Au C.H."/>
            <person name="Birren B.W."/>
            <person name="Borodovsky M."/>
            <person name="Burns C."/>
            <person name="Canback B."/>
            <person name="Casselton L.A."/>
            <person name="Cheng C.K."/>
            <person name="Deng J."/>
            <person name="Dietrich F.S."/>
            <person name="Fargo D.C."/>
            <person name="Farman M.L."/>
            <person name="Gathman A.C."/>
            <person name="Goldberg J."/>
            <person name="Guigo R."/>
            <person name="Hoegger P.J."/>
            <person name="Hooker J.B."/>
            <person name="Huggins A."/>
            <person name="James T.Y."/>
            <person name="Kamada T."/>
            <person name="Kilaru S."/>
            <person name="Kodira C."/>
            <person name="Kues U."/>
            <person name="Kupfer D."/>
            <person name="Kwan H.S."/>
            <person name="Lomsadze A."/>
            <person name="Li W."/>
            <person name="Lilly W.W."/>
            <person name="Ma L.J."/>
            <person name="Mackey A.J."/>
            <person name="Manning G."/>
            <person name="Martin F."/>
            <person name="Muraguchi H."/>
            <person name="Natvig D.O."/>
            <person name="Palmerini H."/>
            <person name="Ramesh M.A."/>
            <person name="Rehmeyer C.J."/>
            <person name="Roe B.A."/>
            <person name="Shenoy N."/>
            <person name="Stanke M."/>
            <person name="Ter-Hovhannisyan V."/>
            <person name="Tunlid A."/>
            <person name="Velagapudi R."/>
            <person name="Vision T.J."/>
            <person name="Zeng Q."/>
            <person name="Zolan M.E."/>
            <person name="Pukkila P.J."/>
        </authorList>
    </citation>
    <scope>NUCLEOTIDE SEQUENCE [LARGE SCALE GENOMIC DNA]</scope>
    <source>
        <strain evidence="4">Okayama-7 / 130 / ATCC MYA-4618 / FGSC 9003</strain>
    </source>
</reference>
<dbReference type="OMA" id="IQYRMPP"/>
<dbReference type="Pfam" id="PF13087">
    <property type="entry name" value="AAA_12"/>
    <property type="match status" value="1"/>
</dbReference>
<dbReference type="VEuPathDB" id="FungiDB:CC1G_06291"/>
<keyword evidence="4" id="KW-1185">Reference proteome</keyword>
<dbReference type="InterPro" id="IPR045055">
    <property type="entry name" value="DNA2/NAM7-like"/>
</dbReference>
<name>A8NTE0_COPC7</name>
<feature type="domain" description="DNA2/NAM7 helicase-like C-terminal" evidence="2">
    <location>
        <begin position="603"/>
        <end position="773"/>
    </location>
</feature>
<evidence type="ECO:0000259" key="2">
    <source>
        <dbReference type="Pfam" id="PF13087"/>
    </source>
</evidence>
<dbReference type="CDD" id="cd18808">
    <property type="entry name" value="SF1_C_Upf1"/>
    <property type="match status" value="1"/>
</dbReference>
<dbReference type="Gene3D" id="3.40.50.300">
    <property type="entry name" value="P-loop containing nucleotide triphosphate hydrolases"/>
    <property type="match status" value="2"/>
</dbReference>
<organism evidence="3 4">
    <name type="scientific">Coprinopsis cinerea (strain Okayama-7 / 130 / ATCC MYA-4618 / FGSC 9003)</name>
    <name type="common">Inky cap fungus</name>
    <name type="synonym">Hormographiella aspergillata</name>
    <dbReference type="NCBI Taxonomy" id="240176"/>
    <lineage>
        <taxon>Eukaryota</taxon>
        <taxon>Fungi</taxon>
        <taxon>Dikarya</taxon>
        <taxon>Basidiomycota</taxon>
        <taxon>Agaricomycotina</taxon>
        <taxon>Agaricomycetes</taxon>
        <taxon>Agaricomycetidae</taxon>
        <taxon>Agaricales</taxon>
        <taxon>Agaricineae</taxon>
        <taxon>Psathyrellaceae</taxon>
        <taxon>Coprinopsis</taxon>
    </lineage>
</organism>